<sequence length="292" mass="32730">MKHTSLILSIVVSVFAFAFKADDNYETEIKNWHLKRAENLKKEDGWLNLAGLIWLQEGENTIGGDASNSIIFPSNHSDAKLGKVILKNGKVSFVSAEKATVFLGQEPVKEAELFPYTDKPVVLKHQSLRWFIIQRGDKFAIRLRDLESPYLKEFKGIETFPIDKNWRIKAKFVPTVGKKIKITDITGRTYEQESPGKLVFSINNKEYSLEATSAGKDLSLVFGDLTNKHESYGGGRFLEVPAPDAEGITYIDFNKAYNPPCAFTPYATCPLPTPENKLSVAIPAGEKRYGNH</sequence>
<gene>
    <name evidence="2" type="ORF">VB248_16720</name>
</gene>
<dbReference type="RefSeq" id="WP_323297952.1">
    <property type="nucleotide sequence ID" value="NZ_JAYFUM010000021.1"/>
</dbReference>
<dbReference type="PANTHER" id="PTHR41913:SF1">
    <property type="entry name" value="DUF1684 DOMAIN-CONTAINING PROTEIN"/>
    <property type="match status" value="1"/>
</dbReference>
<dbReference type="Proteomes" id="UP001302949">
    <property type="component" value="Unassembled WGS sequence"/>
</dbReference>
<dbReference type="Pfam" id="PF07920">
    <property type="entry name" value="DUF1684"/>
    <property type="match status" value="1"/>
</dbReference>
<evidence type="ECO:0000313" key="3">
    <source>
        <dbReference type="Proteomes" id="UP001302949"/>
    </source>
</evidence>
<feature type="chain" id="PRO_5047298649" evidence="1">
    <location>
        <begin position="19"/>
        <end position="292"/>
    </location>
</feature>
<name>A0ABU5QD64_9BACT</name>
<keyword evidence="1" id="KW-0732">Signal</keyword>
<dbReference type="InterPro" id="IPR012467">
    <property type="entry name" value="DUF1684"/>
</dbReference>
<proteinExistence type="predicted"/>
<keyword evidence="3" id="KW-1185">Reference proteome</keyword>
<evidence type="ECO:0000313" key="2">
    <source>
        <dbReference type="EMBL" id="MEA5140796.1"/>
    </source>
</evidence>
<evidence type="ECO:0000256" key="1">
    <source>
        <dbReference type="SAM" id="SignalP"/>
    </source>
</evidence>
<feature type="signal peptide" evidence="1">
    <location>
        <begin position="1"/>
        <end position="18"/>
    </location>
</feature>
<accession>A0ABU5QD64</accession>
<protein>
    <submittedName>
        <fullName evidence="2">DUF1684 domain-containing protein</fullName>
    </submittedName>
</protein>
<reference evidence="2 3" key="1">
    <citation type="submission" date="2023-12" db="EMBL/GenBank/DDBJ databases">
        <title>Novel species of the genus Arcicella isolated from rivers.</title>
        <authorList>
            <person name="Lu H."/>
        </authorList>
    </citation>
    <scope>NUCLEOTIDE SEQUENCE [LARGE SCALE GENOMIC DNA]</scope>
    <source>
        <strain evidence="2 3">KCTC 23307</strain>
    </source>
</reference>
<dbReference type="EMBL" id="JAYFUM010000021">
    <property type="protein sequence ID" value="MEA5140796.1"/>
    <property type="molecule type" value="Genomic_DNA"/>
</dbReference>
<comment type="caution">
    <text evidence="2">The sequence shown here is derived from an EMBL/GenBank/DDBJ whole genome shotgun (WGS) entry which is preliminary data.</text>
</comment>
<dbReference type="PANTHER" id="PTHR41913">
    <property type="entry name" value="DUF1684 DOMAIN-CONTAINING PROTEIN"/>
    <property type="match status" value="1"/>
</dbReference>
<organism evidence="2 3">
    <name type="scientific">Arcicella rigui</name>
    <dbReference type="NCBI Taxonomy" id="797020"/>
    <lineage>
        <taxon>Bacteria</taxon>
        <taxon>Pseudomonadati</taxon>
        <taxon>Bacteroidota</taxon>
        <taxon>Cytophagia</taxon>
        <taxon>Cytophagales</taxon>
        <taxon>Flectobacillaceae</taxon>
        <taxon>Arcicella</taxon>
    </lineage>
</organism>